<dbReference type="PANTHER" id="PTHR32419">
    <property type="entry name" value="GLUTATHIONYL-HYDROQUINONE REDUCTASE"/>
    <property type="match status" value="1"/>
</dbReference>
<dbReference type="RefSeq" id="WP_284874171.1">
    <property type="nucleotide sequence ID" value="NZ_CP126970.1"/>
</dbReference>
<evidence type="ECO:0000259" key="2">
    <source>
        <dbReference type="PROSITE" id="PS50405"/>
    </source>
</evidence>
<reference evidence="3 4" key="1">
    <citation type="submission" date="2023-05" db="EMBL/GenBank/DDBJ databases">
        <title>Corynebacterium suedekumii sp. nov. and Corynebacterium breve sp. nov. isolated from raw cow's milk.</title>
        <authorList>
            <person name="Baer M.K."/>
            <person name="Mehl L."/>
            <person name="Hellmuth R."/>
            <person name="Marke G."/>
            <person name="Lipski A."/>
        </authorList>
    </citation>
    <scope>NUCLEOTIDE SEQUENCE [LARGE SCALE GENOMIC DNA]</scope>
    <source>
        <strain evidence="3 4">LM112</strain>
    </source>
</reference>
<organism evidence="3 4">
    <name type="scientific">Corynebacterium suedekumii</name>
    <dbReference type="NCBI Taxonomy" id="3049801"/>
    <lineage>
        <taxon>Bacteria</taxon>
        <taxon>Bacillati</taxon>
        <taxon>Actinomycetota</taxon>
        <taxon>Actinomycetes</taxon>
        <taxon>Mycobacteriales</taxon>
        <taxon>Corynebacteriaceae</taxon>
        <taxon>Corynebacterium</taxon>
    </lineage>
</organism>
<feature type="domain" description="GST C-terminal" evidence="2">
    <location>
        <begin position="173"/>
        <end position="297"/>
    </location>
</feature>
<accession>A0ABY8VKG8</accession>
<dbReference type="InterPro" id="IPR036282">
    <property type="entry name" value="Glutathione-S-Trfase_C_sf"/>
</dbReference>
<dbReference type="CDD" id="cd03190">
    <property type="entry name" value="GST_C_Omega_like"/>
    <property type="match status" value="1"/>
</dbReference>
<dbReference type="PANTHER" id="PTHR32419:SF6">
    <property type="entry name" value="GLUTATHIONE S-TRANSFERASE OMEGA-LIKE 1-RELATED"/>
    <property type="match status" value="1"/>
</dbReference>
<dbReference type="EMBL" id="CP126970">
    <property type="protein sequence ID" value="WIM69577.1"/>
    <property type="molecule type" value="Genomic_DNA"/>
</dbReference>
<dbReference type="Pfam" id="PF13410">
    <property type="entry name" value="GST_C_2"/>
    <property type="match status" value="1"/>
</dbReference>
<dbReference type="PROSITE" id="PS50405">
    <property type="entry name" value="GST_CTER"/>
    <property type="match status" value="1"/>
</dbReference>
<dbReference type="InterPro" id="IPR016639">
    <property type="entry name" value="GST_Omega/GSH"/>
</dbReference>
<dbReference type="SFLD" id="SFLDG01148">
    <property type="entry name" value="Xi_(cytGST)"/>
    <property type="match status" value="1"/>
</dbReference>
<keyword evidence="4" id="KW-1185">Reference proteome</keyword>
<dbReference type="SFLD" id="SFLDS00019">
    <property type="entry name" value="Glutathione_Transferase_(cytos"/>
    <property type="match status" value="1"/>
</dbReference>
<name>A0ABY8VKG8_9CORY</name>
<dbReference type="InterPro" id="IPR010987">
    <property type="entry name" value="Glutathione-S-Trfase_C-like"/>
</dbReference>
<sequence>MTTDNDWAGDAKNASTDGEFVRDTNYINDRITADAPAGTPTEQADGTYHWPVEADRYRLMAARACPWAHRSIITRRLLGLEDVISLGLAGPTHDVRSWVFDLDPDGVDPVTGLHRLQEGYFNRFPDYPRGITVPALLEVSSKKVVTNDYPSIVRDFQTEWTQFHREGAPDLYPVEHRAEIDEIAKRVYTEVNNGVYRCGFAGSQDAYDDAYDRFWATMDWLEERLTTRRYLVGEHITFADIFLFVTLIRHDAVYYSHFKTSRNKISELPALWGYLRELFQLPGFGDTTDFTEVKQHYFIVHKEVNPTQIVPQGPDLSGLATPHGREALGGQPFADGVTLPGPVPAGEEVKNPEPFQQELFGIPAAR</sequence>
<gene>
    <name evidence="3" type="ORF">QP029_10025</name>
</gene>
<evidence type="ECO:0000313" key="4">
    <source>
        <dbReference type="Proteomes" id="UP001238805"/>
    </source>
</evidence>
<dbReference type="InterPro" id="IPR040079">
    <property type="entry name" value="Glutathione_S-Trfase"/>
</dbReference>
<dbReference type="InterPro" id="IPR004045">
    <property type="entry name" value="Glutathione_S-Trfase_N"/>
</dbReference>
<dbReference type="Gene3D" id="3.40.30.10">
    <property type="entry name" value="Glutaredoxin"/>
    <property type="match status" value="1"/>
</dbReference>
<feature type="region of interest" description="Disordered" evidence="1">
    <location>
        <begin position="339"/>
        <end position="366"/>
    </location>
</feature>
<dbReference type="PIRSF" id="PIRSF015753">
    <property type="entry name" value="GST"/>
    <property type="match status" value="1"/>
</dbReference>
<dbReference type="SUPFAM" id="SSF47616">
    <property type="entry name" value="GST C-terminal domain-like"/>
    <property type="match status" value="1"/>
</dbReference>
<evidence type="ECO:0000313" key="3">
    <source>
        <dbReference type="EMBL" id="WIM69577.1"/>
    </source>
</evidence>
<dbReference type="Pfam" id="PF13409">
    <property type="entry name" value="GST_N_2"/>
    <property type="match status" value="1"/>
</dbReference>
<proteinExistence type="predicted"/>
<dbReference type="Gene3D" id="1.20.1050.10">
    <property type="match status" value="1"/>
</dbReference>
<dbReference type="Proteomes" id="UP001238805">
    <property type="component" value="Chromosome"/>
</dbReference>
<dbReference type="InterPro" id="IPR047047">
    <property type="entry name" value="GST_Omega-like_C"/>
</dbReference>
<evidence type="ECO:0000256" key="1">
    <source>
        <dbReference type="SAM" id="MobiDB-lite"/>
    </source>
</evidence>
<protein>
    <submittedName>
        <fullName evidence="3">Glutathione S-transferase C-terminal domain-containing protein</fullName>
    </submittedName>
</protein>
<dbReference type="SFLD" id="SFLDG01206">
    <property type="entry name" value="Xi.1"/>
    <property type="match status" value="1"/>
</dbReference>